<keyword evidence="2" id="KW-1185">Reference proteome</keyword>
<dbReference type="Proteomes" id="UP000070700">
    <property type="component" value="Unassembled WGS sequence"/>
</dbReference>
<gene>
    <name evidence="1" type="ORF">LY89DRAFT_686580</name>
</gene>
<dbReference type="RefSeq" id="XP_018069352.1">
    <property type="nucleotide sequence ID" value="XM_018215316.1"/>
</dbReference>
<dbReference type="InParanoid" id="A0A194X5A9"/>
<dbReference type="GeneID" id="28825042"/>
<organism evidence="1 2">
    <name type="scientific">Mollisia scopiformis</name>
    <name type="common">Conifer needle endophyte fungus</name>
    <name type="synonym">Phialocephala scopiformis</name>
    <dbReference type="NCBI Taxonomy" id="149040"/>
    <lineage>
        <taxon>Eukaryota</taxon>
        <taxon>Fungi</taxon>
        <taxon>Dikarya</taxon>
        <taxon>Ascomycota</taxon>
        <taxon>Pezizomycotina</taxon>
        <taxon>Leotiomycetes</taxon>
        <taxon>Helotiales</taxon>
        <taxon>Mollisiaceae</taxon>
        <taxon>Mollisia</taxon>
    </lineage>
</organism>
<dbReference type="KEGG" id="psco:LY89DRAFT_686580"/>
<reference evidence="1 2" key="1">
    <citation type="submission" date="2015-10" db="EMBL/GenBank/DDBJ databases">
        <title>Full genome of DAOMC 229536 Phialocephala scopiformis, a fungal endophyte of spruce producing the potent anti-insectan compound rugulosin.</title>
        <authorList>
            <consortium name="DOE Joint Genome Institute"/>
            <person name="Walker A.K."/>
            <person name="Frasz S.L."/>
            <person name="Seifert K.A."/>
            <person name="Miller J.D."/>
            <person name="Mondo S.J."/>
            <person name="Labutti K."/>
            <person name="Lipzen A."/>
            <person name="Dockter R."/>
            <person name="Kennedy M."/>
            <person name="Grigoriev I.V."/>
            <person name="Spatafora J.W."/>
        </authorList>
    </citation>
    <scope>NUCLEOTIDE SEQUENCE [LARGE SCALE GENOMIC DNA]</scope>
    <source>
        <strain evidence="1 2">CBS 120377</strain>
    </source>
</reference>
<evidence type="ECO:0000313" key="2">
    <source>
        <dbReference type="Proteomes" id="UP000070700"/>
    </source>
</evidence>
<sequence length="70" mass="7805">MSRPKVCSPGALPPVWSILRLVHIAFGPRCLSSHISRIPRWSTRYRNDEITGPVRANAKGEEGEAFTEAM</sequence>
<proteinExistence type="predicted"/>
<evidence type="ECO:0000313" key="1">
    <source>
        <dbReference type="EMBL" id="KUJ14997.1"/>
    </source>
</evidence>
<dbReference type="AlphaFoldDB" id="A0A194X5A9"/>
<protein>
    <submittedName>
        <fullName evidence="1">Uncharacterized protein</fullName>
    </submittedName>
</protein>
<accession>A0A194X5A9</accession>
<name>A0A194X5A9_MOLSC</name>
<dbReference type="EMBL" id="KQ947419">
    <property type="protein sequence ID" value="KUJ14997.1"/>
    <property type="molecule type" value="Genomic_DNA"/>
</dbReference>